<name>A0A0E0H9Y3_ORYNI</name>
<reference evidence="1" key="2">
    <citation type="submission" date="2018-04" db="EMBL/GenBank/DDBJ databases">
        <title>OnivRS2 (Oryza nivara Reference Sequence Version 2).</title>
        <authorList>
            <person name="Zhang J."/>
            <person name="Kudrna D."/>
            <person name="Lee S."/>
            <person name="Talag J."/>
            <person name="Rajasekar S."/>
            <person name="Welchert J."/>
            <person name="Hsing Y.-I."/>
            <person name="Wing R.A."/>
        </authorList>
    </citation>
    <scope>NUCLEOTIDE SEQUENCE [LARGE SCALE GENOMIC DNA]</scope>
    <source>
        <strain evidence="1">SL10</strain>
    </source>
</reference>
<dbReference type="EnsemblPlants" id="ONIVA05G04520.1">
    <property type="protein sequence ID" value="ONIVA05G04520.1"/>
    <property type="gene ID" value="ONIVA05G04520"/>
</dbReference>
<reference evidence="1" key="1">
    <citation type="submission" date="2015-04" db="UniProtKB">
        <authorList>
            <consortium name="EnsemblPlants"/>
        </authorList>
    </citation>
    <scope>IDENTIFICATION</scope>
    <source>
        <strain evidence="1">SL10</strain>
    </source>
</reference>
<keyword evidence="2" id="KW-1185">Reference proteome</keyword>
<dbReference type="HOGENOM" id="CLU_2458739_0_0_1"/>
<protein>
    <submittedName>
        <fullName evidence="1">Uncharacterized protein</fullName>
    </submittedName>
</protein>
<proteinExistence type="predicted"/>
<evidence type="ECO:0000313" key="2">
    <source>
        <dbReference type="Proteomes" id="UP000006591"/>
    </source>
</evidence>
<dbReference type="Proteomes" id="UP000006591">
    <property type="component" value="Chromosome 5"/>
</dbReference>
<sequence length="89" mass="10902">MGKLGRYIKEDENGKYIYEWNKSILRPLYEETEPSLQEGLAEFRNEYEEKGYIEAGEDYHTYMAEVQEWSKKYWDLYFNTSEMEEEEDD</sequence>
<accession>A0A0E0H9Y3</accession>
<evidence type="ECO:0000313" key="1">
    <source>
        <dbReference type="EnsemblPlants" id="ONIVA05G04520.1"/>
    </source>
</evidence>
<dbReference type="AlphaFoldDB" id="A0A0E0H9Y3"/>
<organism evidence="1">
    <name type="scientific">Oryza nivara</name>
    <name type="common">Indian wild rice</name>
    <name type="synonym">Oryza sativa f. spontanea</name>
    <dbReference type="NCBI Taxonomy" id="4536"/>
    <lineage>
        <taxon>Eukaryota</taxon>
        <taxon>Viridiplantae</taxon>
        <taxon>Streptophyta</taxon>
        <taxon>Embryophyta</taxon>
        <taxon>Tracheophyta</taxon>
        <taxon>Spermatophyta</taxon>
        <taxon>Magnoliopsida</taxon>
        <taxon>Liliopsida</taxon>
        <taxon>Poales</taxon>
        <taxon>Poaceae</taxon>
        <taxon>BOP clade</taxon>
        <taxon>Oryzoideae</taxon>
        <taxon>Oryzeae</taxon>
        <taxon>Oryzinae</taxon>
        <taxon>Oryza</taxon>
    </lineage>
</organism>
<dbReference type="Gramene" id="ONIVA05G04520.1">
    <property type="protein sequence ID" value="ONIVA05G04520.1"/>
    <property type="gene ID" value="ONIVA05G04520"/>
</dbReference>